<accession>A0A8H4PQ02</accession>
<evidence type="ECO:0000313" key="2">
    <source>
        <dbReference type="EMBL" id="KAF4508314.1"/>
    </source>
</evidence>
<feature type="compositionally biased region" description="Polar residues" evidence="1">
    <location>
        <begin position="143"/>
        <end position="153"/>
    </location>
</feature>
<reference evidence="2 3" key="1">
    <citation type="journal article" date="2020" name="Genome Biol. Evol.">
        <title>A new high-quality draft genome assembly of the Chinese cordyceps Ophiocordyceps sinensis.</title>
        <authorList>
            <person name="Shu R."/>
            <person name="Zhang J."/>
            <person name="Meng Q."/>
            <person name="Zhang H."/>
            <person name="Zhou G."/>
            <person name="Li M."/>
            <person name="Wu P."/>
            <person name="Zhao Y."/>
            <person name="Chen C."/>
            <person name="Qin Q."/>
        </authorList>
    </citation>
    <scope>NUCLEOTIDE SEQUENCE [LARGE SCALE GENOMIC DNA]</scope>
    <source>
        <strain evidence="2 3">IOZ07</strain>
    </source>
</reference>
<comment type="caution">
    <text evidence="2">The sequence shown here is derived from an EMBL/GenBank/DDBJ whole genome shotgun (WGS) entry which is preliminary data.</text>
</comment>
<feature type="region of interest" description="Disordered" evidence="1">
    <location>
        <begin position="529"/>
        <end position="581"/>
    </location>
</feature>
<feature type="region of interest" description="Disordered" evidence="1">
    <location>
        <begin position="294"/>
        <end position="315"/>
    </location>
</feature>
<protein>
    <submittedName>
        <fullName evidence="2">Uncharacterized protein</fullName>
    </submittedName>
</protein>
<organism evidence="2 3">
    <name type="scientific">Ophiocordyceps sinensis</name>
    <dbReference type="NCBI Taxonomy" id="72228"/>
    <lineage>
        <taxon>Eukaryota</taxon>
        <taxon>Fungi</taxon>
        <taxon>Dikarya</taxon>
        <taxon>Ascomycota</taxon>
        <taxon>Pezizomycotina</taxon>
        <taxon>Sordariomycetes</taxon>
        <taxon>Hypocreomycetidae</taxon>
        <taxon>Hypocreales</taxon>
        <taxon>Ophiocordycipitaceae</taxon>
        <taxon>Ophiocordyceps</taxon>
    </lineage>
</organism>
<evidence type="ECO:0000313" key="3">
    <source>
        <dbReference type="Proteomes" id="UP000557566"/>
    </source>
</evidence>
<feature type="compositionally biased region" description="Polar residues" evidence="1">
    <location>
        <begin position="533"/>
        <end position="542"/>
    </location>
</feature>
<keyword evidence="3" id="KW-1185">Reference proteome</keyword>
<dbReference type="Proteomes" id="UP000557566">
    <property type="component" value="Unassembled WGS sequence"/>
</dbReference>
<feature type="compositionally biased region" description="Basic and acidic residues" evidence="1">
    <location>
        <begin position="543"/>
        <end position="562"/>
    </location>
</feature>
<evidence type="ECO:0000256" key="1">
    <source>
        <dbReference type="SAM" id="MobiDB-lite"/>
    </source>
</evidence>
<name>A0A8H4PQ02_9HYPO</name>
<sequence length="653" mass="70805">MDGQETPFPASDEDWVQYVDFGQETPFPADDEDWMQYINFEAYDYLDNHSGSPKLEQDSQVTATEGTADNDAGGDVDKTADNTADHTAIHNAGNTSAEALHAENVTAEQVSDDASLALDIDSPVQGKSEDNETLAPNDAETGVSENQPLSQNDVGMGDENIQPGAPDKVKMEPKANELSGPIRGNKTNSGFANRGTEMPFDARNLGYFDQAPHQTNSQPAPVMQNAGMPAGAYSFDLFDQPSSHQTNSMQHPGLDWMNQPPLLPDPWMQTLDMPLGGSGFQPSYQANMQSASHMQNSGTSAGAFGQPLSQESSHLPSPNFTGDDFEQAVKMQDEKKELNCCGAELIKKLYFQKKGSAPALLPSPASTNEDHEQFGTMQMPVGAFGSDLIPIPDVSPQPGFQSGFQSNNLPNNQPNMQQDFQQGFQQGFQHSIHDNIQQSFQQGLQDNIHHNIQHNIQQNSQPGFQQGFQQGFQHSIQPNTQQSFQQGFPESVQLGFPPAIVRPNLSMPISPAPSRRRKSALAGQVILPKAINPNVQSSTANQDHPETHGKRKVSGEEAEPRRVSAGKTDAGGNVTETAKPRKKCKQSTYTLTGTYRTRNYKGVFMTSYHCSDGTPRILDGKELEAAQARTEAKKAADGVCALPGGQTGAKSAQ</sequence>
<proteinExistence type="predicted"/>
<feature type="region of interest" description="Disordered" evidence="1">
    <location>
        <begin position="49"/>
        <end position="81"/>
    </location>
</feature>
<gene>
    <name evidence="2" type="ORF">G6O67_004714</name>
</gene>
<dbReference type="OrthoDB" id="4927057at2759"/>
<dbReference type="EMBL" id="JAAVMX010000005">
    <property type="protein sequence ID" value="KAF4508314.1"/>
    <property type="molecule type" value="Genomic_DNA"/>
</dbReference>
<feature type="compositionally biased region" description="Polar residues" evidence="1">
    <location>
        <begin position="58"/>
        <end position="67"/>
    </location>
</feature>
<dbReference type="AlphaFoldDB" id="A0A8H4PQ02"/>
<feature type="region of interest" description="Disordered" evidence="1">
    <location>
        <begin position="123"/>
        <end position="194"/>
    </location>
</feature>